<proteinExistence type="predicted"/>
<organism evidence="5 6">
    <name type="scientific">Vescimonas fastidiosa</name>
    <dbReference type="NCBI Taxonomy" id="2714353"/>
    <lineage>
        <taxon>Bacteria</taxon>
        <taxon>Bacillati</taxon>
        <taxon>Bacillota</taxon>
        <taxon>Clostridia</taxon>
        <taxon>Eubacteriales</taxon>
        <taxon>Oscillospiraceae</taxon>
        <taxon>Vescimonas</taxon>
    </lineage>
</organism>
<dbReference type="Proteomes" id="UP000681343">
    <property type="component" value="Chromosome"/>
</dbReference>
<dbReference type="Gene3D" id="3.40.50.2000">
    <property type="entry name" value="Glycogen Phosphorylase B"/>
    <property type="match status" value="2"/>
</dbReference>
<keyword evidence="1" id="KW-0328">Glycosyltransferase</keyword>
<protein>
    <submittedName>
        <fullName evidence="5">Glycosyltransferase WbpH</fullName>
    </submittedName>
</protein>
<dbReference type="AlphaFoldDB" id="A0A810PY42"/>
<evidence type="ECO:0000256" key="2">
    <source>
        <dbReference type="ARBA" id="ARBA00022679"/>
    </source>
</evidence>
<dbReference type="Pfam" id="PF00534">
    <property type="entry name" value="Glycos_transf_1"/>
    <property type="match status" value="1"/>
</dbReference>
<evidence type="ECO:0000259" key="3">
    <source>
        <dbReference type="Pfam" id="PF00534"/>
    </source>
</evidence>
<gene>
    <name evidence="5" type="primary">wbpH</name>
    <name evidence="5" type="ORF">MM35RIKEN_12290</name>
</gene>
<keyword evidence="6" id="KW-1185">Reference proteome</keyword>
<evidence type="ECO:0000313" key="5">
    <source>
        <dbReference type="EMBL" id="BCK79037.1"/>
    </source>
</evidence>
<dbReference type="EMBL" id="AP023415">
    <property type="protein sequence ID" value="BCK79037.1"/>
    <property type="molecule type" value="Genomic_DNA"/>
</dbReference>
<dbReference type="GO" id="GO:0016757">
    <property type="term" value="F:glycosyltransferase activity"/>
    <property type="evidence" value="ECO:0007669"/>
    <property type="project" value="UniProtKB-KW"/>
</dbReference>
<accession>A0A810PY42</accession>
<name>A0A810PY42_9FIRM</name>
<dbReference type="InterPro" id="IPR001296">
    <property type="entry name" value="Glyco_trans_1"/>
</dbReference>
<evidence type="ECO:0000259" key="4">
    <source>
        <dbReference type="Pfam" id="PF13439"/>
    </source>
</evidence>
<dbReference type="RefSeq" id="WP_212820214.1">
    <property type="nucleotide sequence ID" value="NZ_AP023415.1"/>
</dbReference>
<feature type="domain" description="Glycosyl transferase family 1" evidence="3">
    <location>
        <begin position="186"/>
        <end position="346"/>
    </location>
</feature>
<reference evidence="5" key="1">
    <citation type="submission" date="2020-09" db="EMBL/GenBank/DDBJ databases">
        <title>New species isolated from human feces.</title>
        <authorList>
            <person name="Kitahara M."/>
            <person name="Shigeno Y."/>
            <person name="Shime M."/>
            <person name="Matsumoto Y."/>
            <person name="Nakamura S."/>
            <person name="Motooka D."/>
            <person name="Fukuoka S."/>
            <person name="Nishikawa H."/>
            <person name="Benno Y."/>
        </authorList>
    </citation>
    <scope>NUCLEOTIDE SEQUENCE</scope>
    <source>
        <strain evidence="5">MM35</strain>
    </source>
</reference>
<dbReference type="InterPro" id="IPR028098">
    <property type="entry name" value="Glyco_trans_4-like_N"/>
</dbReference>
<dbReference type="KEGG" id="vfa:MM35RIKEN_12290"/>
<sequence length="372" mass="42263">MIKVCHMTSAHEEEDIRIFRKECVSLAEAGYDVYLVERGDSYDKNGVHIVGVGEIPTSRLKRMTEGAKMVYQAARALDADIYHFHDPELLPYGLKLKKAGKKVIFDSHEMYTEQIREKPYLPHWFARLLSHAYGKYESHVLSRIDGLVYTCLKDGVHPFAGKCRHITTIDNTPMLWELYDRYDPAAKKEAGSVVYVGGLSYARGITHLITAAAKADCTLYLAGMFDSEEYRHTVEALPGYSCVQYLGLLGREQVVALLQRCCVGAATLLNIGQYNQDDNLATKVYEYMSLGIPVLLSRSAYNERVMNQYHFGLCVEPDNVDELAQAIRYLLDHPDEARQMGENGRRAVEQQFNWGVEEKKLLALYNDILNDK</sequence>
<dbReference type="PANTHER" id="PTHR12526:SF629">
    <property type="entry name" value="TEICHURONIC ACID BIOSYNTHESIS GLYCOSYLTRANSFERASE TUAH-RELATED"/>
    <property type="match status" value="1"/>
</dbReference>
<evidence type="ECO:0000256" key="1">
    <source>
        <dbReference type="ARBA" id="ARBA00022676"/>
    </source>
</evidence>
<feature type="domain" description="Glycosyltransferase subfamily 4-like N-terminal" evidence="4">
    <location>
        <begin position="25"/>
        <end position="149"/>
    </location>
</feature>
<keyword evidence="2" id="KW-0808">Transferase</keyword>
<evidence type="ECO:0000313" key="6">
    <source>
        <dbReference type="Proteomes" id="UP000681343"/>
    </source>
</evidence>
<dbReference type="SUPFAM" id="SSF53756">
    <property type="entry name" value="UDP-Glycosyltransferase/glycogen phosphorylase"/>
    <property type="match status" value="1"/>
</dbReference>
<dbReference type="PANTHER" id="PTHR12526">
    <property type="entry name" value="GLYCOSYLTRANSFERASE"/>
    <property type="match status" value="1"/>
</dbReference>
<dbReference type="Pfam" id="PF13439">
    <property type="entry name" value="Glyco_transf_4"/>
    <property type="match status" value="1"/>
</dbReference>